<keyword evidence="1" id="KW-0812">Transmembrane</keyword>
<feature type="transmembrane region" description="Helical" evidence="1">
    <location>
        <begin position="6"/>
        <end position="30"/>
    </location>
</feature>
<sequence>MNRGLLLVHLIGAIVWLGGMSVMLAAVRPAAFAELEPPLRPRLLLAVLSRFFPLVWLSIALLLGSGVAALGAAGAAVPPSWLAMAAIGGVMTAVFAYIAFGPMARARRAARDADWAAVGAALQRVHRLVQLNFALGWVAVAWVVLA</sequence>
<proteinExistence type="predicted"/>
<comment type="caution">
    <text evidence="2">The sequence shown here is derived from an EMBL/GenBank/DDBJ whole genome shotgun (WGS) entry which is preliminary data.</text>
</comment>
<feature type="transmembrane region" description="Helical" evidence="1">
    <location>
        <begin position="51"/>
        <end position="75"/>
    </location>
</feature>
<evidence type="ECO:0000313" key="2">
    <source>
        <dbReference type="EMBL" id="OIQ88464.1"/>
    </source>
</evidence>
<accession>A0A1J5QXZ0</accession>
<dbReference type="AlphaFoldDB" id="A0A1J5QXZ0"/>
<feature type="transmembrane region" description="Helical" evidence="1">
    <location>
        <begin position="81"/>
        <end position="100"/>
    </location>
</feature>
<dbReference type="EMBL" id="MLJW01000371">
    <property type="protein sequence ID" value="OIQ88464.1"/>
    <property type="molecule type" value="Genomic_DNA"/>
</dbReference>
<name>A0A1J5QXZ0_9ZZZZ</name>
<protein>
    <submittedName>
        <fullName evidence="2">Copper resistance protein D</fullName>
    </submittedName>
</protein>
<gene>
    <name evidence="2" type="ORF">GALL_296460</name>
</gene>
<organism evidence="2">
    <name type="scientific">mine drainage metagenome</name>
    <dbReference type="NCBI Taxonomy" id="410659"/>
    <lineage>
        <taxon>unclassified sequences</taxon>
        <taxon>metagenomes</taxon>
        <taxon>ecological metagenomes</taxon>
    </lineage>
</organism>
<keyword evidence="1" id="KW-0472">Membrane</keyword>
<evidence type="ECO:0000256" key="1">
    <source>
        <dbReference type="SAM" id="Phobius"/>
    </source>
</evidence>
<feature type="transmembrane region" description="Helical" evidence="1">
    <location>
        <begin position="128"/>
        <end position="145"/>
    </location>
</feature>
<reference evidence="2" key="1">
    <citation type="submission" date="2016-10" db="EMBL/GenBank/DDBJ databases">
        <title>Sequence of Gallionella enrichment culture.</title>
        <authorList>
            <person name="Poehlein A."/>
            <person name="Muehling M."/>
            <person name="Daniel R."/>
        </authorList>
    </citation>
    <scope>NUCLEOTIDE SEQUENCE</scope>
</reference>
<keyword evidence="1" id="KW-1133">Transmembrane helix</keyword>